<protein>
    <recommendedName>
        <fullName evidence="7">FYVE-type domain-containing protein</fullName>
    </recommendedName>
</protein>
<keyword evidence="6" id="KW-0472">Membrane</keyword>
<feature type="domain" description="FYVE-type" evidence="7">
    <location>
        <begin position="18"/>
        <end position="80"/>
    </location>
</feature>
<keyword evidence="1" id="KW-0479">Metal-binding</keyword>
<evidence type="ECO:0000313" key="9">
    <source>
        <dbReference type="Proteomes" id="UP000688137"/>
    </source>
</evidence>
<dbReference type="OMA" id="DMKFKQK"/>
<dbReference type="GO" id="GO:0008270">
    <property type="term" value="F:zinc ion binding"/>
    <property type="evidence" value="ECO:0007669"/>
    <property type="project" value="UniProtKB-KW"/>
</dbReference>
<keyword evidence="6" id="KW-1133">Transmembrane helix</keyword>
<reference evidence="8" key="1">
    <citation type="submission" date="2021-01" db="EMBL/GenBank/DDBJ databases">
        <authorList>
            <consortium name="Genoscope - CEA"/>
            <person name="William W."/>
        </authorList>
    </citation>
    <scope>NUCLEOTIDE SEQUENCE</scope>
</reference>
<dbReference type="GO" id="GO:0008017">
    <property type="term" value="F:microtubule binding"/>
    <property type="evidence" value="ECO:0007669"/>
    <property type="project" value="TreeGrafter"/>
</dbReference>
<dbReference type="SMART" id="SM00064">
    <property type="entry name" value="FYVE"/>
    <property type="match status" value="1"/>
</dbReference>
<evidence type="ECO:0000256" key="6">
    <source>
        <dbReference type="SAM" id="Phobius"/>
    </source>
</evidence>
<proteinExistence type="predicted"/>
<keyword evidence="2 4" id="KW-0863">Zinc-finger</keyword>
<accession>A0A8S1LDX5</accession>
<dbReference type="PROSITE" id="PS50178">
    <property type="entry name" value="ZF_FYVE"/>
    <property type="match status" value="1"/>
</dbReference>
<keyword evidence="3" id="KW-0862">Zinc</keyword>
<dbReference type="GO" id="GO:0031122">
    <property type="term" value="P:cytoplasmic microtubule organization"/>
    <property type="evidence" value="ECO:0007669"/>
    <property type="project" value="TreeGrafter"/>
</dbReference>
<dbReference type="Proteomes" id="UP000688137">
    <property type="component" value="Unassembled WGS sequence"/>
</dbReference>
<evidence type="ECO:0000256" key="1">
    <source>
        <dbReference type="ARBA" id="ARBA00022723"/>
    </source>
</evidence>
<evidence type="ECO:0000256" key="5">
    <source>
        <dbReference type="SAM" id="Coils"/>
    </source>
</evidence>
<gene>
    <name evidence="8" type="ORF">PPRIM_AZ9-3.1.T0380197</name>
</gene>
<name>A0A8S1LDX5_PARPR</name>
<dbReference type="GO" id="GO:0005737">
    <property type="term" value="C:cytoplasm"/>
    <property type="evidence" value="ECO:0007669"/>
    <property type="project" value="TreeGrafter"/>
</dbReference>
<keyword evidence="6" id="KW-0812">Transmembrane</keyword>
<evidence type="ECO:0000256" key="3">
    <source>
        <dbReference type="ARBA" id="ARBA00022833"/>
    </source>
</evidence>
<dbReference type="InterPro" id="IPR017455">
    <property type="entry name" value="Znf_FYVE-rel"/>
</dbReference>
<dbReference type="EMBL" id="CAJJDM010000037">
    <property type="protein sequence ID" value="CAD8065960.1"/>
    <property type="molecule type" value="Genomic_DNA"/>
</dbReference>
<evidence type="ECO:0000259" key="7">
    <source>
        <dbReference type="PROSITE" id="PS50178"/>
    </source>
</evidence>
<dbReference type="InterPro" id="IPR000306">
    <property type="entry name" value="Znf_FYVE"/>
</dbReference>
<organism evidence="8 9">
    <name type="scientific">Paramecium primaurelia</name>
    <dbReference type="NCBI Taxonomy" id="5886"/>
    <lineage>
        <taxon>Eukaryota</taxon>
        <taxon>Sar</taxon>
        <taxon>Alveolata</taxon>
        <taxon>Ciliophora</taxon>
        <taxon>Intramacronucleata</taxon>
        <taxon>Oligohymenophorea</taxon>
        <taxon>Peniculida</taxon>
        <taxon>Parameciidae</taxon>
        <taxon>Paramecium</taxon>
    </lineage>
</organism>
<feature type="transmembrane region" description="Helical" evidence="6">
    <location>
        <begin position="276"/>
        <end position="300"/>
    </location>
</feature>
<dbReference type="GO" id="GO:0005815">
    <property type="term" value="C:microtubule organizing center"/>
    <property type="evidence" value="ECO:0007669"/>
    <property type="project" value="TreeGrafter"/>
</dbReference>
<keyword evidence="5" id="KW-0175">Coiled coil</keyword>
<dbReference type="GO" id="GO:0030705">
    <property type="term" value="P:cytoskeleton-dependent intracellular transport"/>
    <property type="evidence" value="ECO:0007669"/>
    <property type="project" value="TreeGrafter"/>
</dbReference>
<evidence type="ECO:0000256" key="4">
    <source>
        <dbReference type="PROSITE-ProRule" id="PRU00091"/>
    </source>
</evidence>
<dbReference type="PANTHER" id="PTHR18947:SF28">
    <property type="entry name" value="GIRDIN, ISOFORM A"/>
    <property type="match status" value="1"/>
</dbReference>
<comment type="caution">
    <text evidence="8">The sequence shown here is derived from an EMBL/GenBank/DDBJ whole genome shotgun (WGS) entry which is preliminary data.</text>
</comment>
<dbReference type="CDD" id="cd00065">
    <property type="entry name" value="FYVE_like_SF"/>
    <property type="match status" value="1"/>
</dbReference>
<dbReference type="AlphaFoldDB" id="A0A8S1LDX5"/>
<evidence type="ECO:0000313" key="8">
    <source>
        <dbReference type="EMBL" id="CAD8065960.1"/>
    </source>
</evidence>
<dbReference type="PANTHER" id="PTHR18947">
    <property type="entry name" value="HOOK PROTEINS"/>
    <property type="match status" value="1"/>
</dbReference>
<keyword evidence="9" id="KW-1185">Reference proteome</keyword>
<sequence>MSKSQPIFIYGITIKDDRGKLKNCQLCGVKFTMSVKEHQCKRCKRAVCDKCAPNKAQVQKADGLSKKAHRLCNFCKDESDSLKKFLEQYKISFNKDSFSQQWLQSFGTDTTKAKNDFFNALDDAKLSKDTNAYDIFKAKLEVVINDIDGFVNYSIKDFMMAALKNVESQRQKEVVKTSILRVAGTFLLLYPQIGYSHEIVLITYFLLCFASEASAYILLTAIYAHIIPSQLYPKTTTKYDLLNENAIVVGVLKDALQVDTNDMSVIKSFLSQKLRCYLVTLSINLFLFETTFFIISSVLMSGSNGQMDLLAQMAVLCQLSNQEMQKNKFNHEETELFMLRSLRTNQLSVLYKQTQNCDFESYKKVYITTRSDSIKVDNLNLSARQSMIKPDMQKVNEINQKLQDQIDRRDQELKKLNDEIIQLRDKIKQLQKENQILINQQQNNDSEMYKNKLNDLRIDNQQLKSQIEQLKNEISKSKLQKEDDSKRYNPIIQKTETIDSDYENDLEEISQFKIKYEQQIKNLKKQAEEKKQQQNQPNQIQIDELKENYENKIKLLQKQVIQLQQQNNTEDIRDLKIQNQQLQMKLEKMKDEKNKNELIQQKNDEIDLLTELNEELTKENQRLSKQFRDLKSQSGASSAQQIKVLEEQNKLMESKLEQYNLLIQELMNNINKVKIEKQKQMEFSDLKLKQKEDLEDVKMVAEIRTVQTQLLKGMLKENQAQLTDIINAITQMRQILEKSKSLKL</sequence>
<dbReference type="GO" id="GO:0051959">
    <property type="term" value="F:dynein light intermediate chain binding"/>
    <property type="evidence" value="ECO:0007669"/>
    <property type="project" value="TreeGrafter"/>
</dbReference>
<evidence type="ECO:0000256" key="2">
    <source>
        <dbReference type="ARBA" id="ARBA00022771"/>
    </source>
</evidence>
<feature type="transmembrane region" description="Helical" evidence="6">
    <location>
        <begin position="199"/>
        <end position="224"/>
    </location>
</feature>
<feature type="transmembrane region" description="Helical" evidence="6">
    <location>
        <begin position="174"/>
        <end position="193"/>
    </location>
</feature>
<feature type="coiled-coil region" evidence="5">
    <location>
        <begin position="392"/>
        <end position="676"/>
    </location>
</feature>
<dbReference type="Pfam" id="PF01363">
    <property type="entry name" value="FYVE"/>
    <property type="match status" value="1"/>
</dbReference>